<gene>
    <name evidence="1" type="ORF">A4X20_12280</name>
</gene>
<proteinExistence type="predicted"/>
<reference evidence="1 2" key="1">
    <citation type="submission" date="2016-04" db="EMBL/GenBank/DDBJ databases">
        <title>Draft Genome Sequences of Staphylococcus capitis Strain H36, S. capitis Strain H65, S. cohnii Strain H62, S. hominis Strain H69, Mycobacterium iranicum Strain H39, Plantibacter sp. Strain H53, Pseudomonas oryzihabitans Strain H72, and Microbacterium sp. Strain H83, isolated from residential settings.</title>
        <authorList>
            <person name="Lymperopoulou D."/>
            <person name="Adams R.I."/>
            <person name="Lindow S."/>
            <person name="Coil D.A."/>
            <person name="Jospin G."/>
            <person name="Eisen J.A."/>
        </authorList>
    </citation>
    <scope>NUCLEOTIDE SEQUENCE [LARGE SCALE GENOMIC DNA]</scope>
    <source>
        <strain evidence="1 2">H39</strain>
    </source>
</reference>
<evidence type="ECO:0000313" key="1">
    <source>
        <dbReference type="EMBL" id="OAN26485.1"/>
    </source>
</evidence>
<dbReference type="STRING" id="912594.AWC12_26465"/>
<comment type="caution">
    <text evidence="1">The sequence shown here is derived from an EMBL/GenBank/DDBJ whole genome shotgun (WGS) entry which is preliminary data.</text>
</comment>
<dbReference type="Proteomes" id="UP000078396">
    <property type="component" value="Unassembled WGS sequence"/>
</dbReference>
<name>A0A178LBB1_MYCIR</name>
<dbReference type="EMBL" id="LWCS01000098">
    <property type="protein sequence ID" value="OAN26485.1"/>
    <property type="molecule type" value="Genomic_DNA"/>
</dbReference>
<dbReference type="RefSeq" id="WP_165606849.1">
    <property type="nucleotide sequence ID" value="NZ_LWCS01000098.1"/>
</dbReference>
<sequence>MTRPRRFAPLRPVELLSSLWSATAMMPVNSGAAAAYRTLFVTVRRLVVGRRVTVRLADGDLTMTVTAFDSRLDARGLAVGQLNDVTAKAEDIRWRASRFDAATVKAHNVHFKPGAPPVLIAAPVDVTLDLPASALDTLFRTAAPRLSAAVGPDGVARLRLAKRPRLGHVEVEARLDGTTLWLTARRLSVGTRRWRLPASTPRYPVQLPEMAHDLQLTAISFAPGVVQVSGRMPEWRVGLPPKVLEDIVVQLGRLL</sequence>
<accession>A0A178LBB1</accession>
<evidence type="ECO:0000313" key="2">
    <source>
        <dbReference type="Proteomes" id="UP000078396"/>
    </source>
</evidence>
<protein>
    <recommendedName>
        <fullName evidence="3">DUF2993 domain-containing protein</fullName>
    </recommendedName>
</protein>
<dbReference type="AlphaFoldDB" id="A0A178LBB1"/>
<organism evidence="1 2">
    <name type="scientific">Mycolicibacterium iranicum</name>
    <name type="common">Mycobacterium iranicum</name>
    <dbReference type="NCBI Taxonomy" id="912594"/>
    <lineage>
        <taxon>Bacteria</taxon>
        <taxon>Bacillati</taxon>
        <taxon>Actinomycetota</taxon>
        <taxon>Actinomycetes</taxon>
        <taxon>Mycobacteriales</taxon>
        <taxon>Mycobacteriaceae</taxon>
        <taxon>Mycolicibacterium</taxon>
    </lineage>
</organism>
<evidence type="ECO:0008006" key="3">
    <source>
        <dbReference type="Google" id="ProtNLM"/>
    </source>
</evidence>